<proteinExistence type="inferred from homology"/>
<dbReference type="GO" id="GO:0016627">
    <property type="term" value="F:oxidoreductase activity, acting on the CH-CH group of donors"/>
    <property type="evidence" value="ECO:0007669"/>
    <property type="project" value="InterPro"/>
</dbReference>
<comment type="function">
    <text evidence="7">Involved in the assimilation of dimethylsulphoniopropionate (DMSP), an important compound in the fixation of carbon in marine phytoplankton, by mediating the conversion of 3-(methylthio)propanoyl-CoA (MMPA-CoA) to 3-(methylthio)acryloyl-CoA (MTA-CoA).</text>
</comment>
<evidence type="ECO:0000256" key="10">
    <source>
        <dbReference type="RuleBase" id="RU362125"/>
    </source>
</evidence>
<evidence type="ECO:0000256" key="1">
    <source>
        <dbReference type="ARBA" id="ARBA00001974"/>
    </source>
</evidence>
<evidence type="ECO:0000259" key="12">
    <source>
        <dbReference type="Pfam" id="PF02770"/>
    </source>
</evidence>
<evidence type="ECO:0000259" key="11">
    <source>
        <dbReference type="Pfam" id="PF00441"/>
    </source>
</evidence>
<feature type="domain" description="Acetyl-CoA dehydrogenase-like C-terminal" evidence="14">
    <location>
        <begin position="467"/>
        <end position="592"/>
    </location>
</feature>
<evidence type="ECO:0000256" key="5">
    <source>
        <dbReference type="ARBA" id="ARBA00023002"/>
    </source>
</evidence>
<dbReference type="PANTHER" id="PTHR42803">
    <property type="entry name" value="ACYL-COA DEHYDROGENASE"/>
    <property type="match status" value="1"/>
</dbReference>
<evidence type="ECO:0000256" key="4">
    <source>
        <dbReference type="ARBA" id="ARBA00022827"/>
    </source>
</evidence>
<dbReference type="Proteomes" id="UP000251800">
    <property type="component" value="Unassembled WGS sequence"/>
</dbReference>
<dbReference type="PANTHER" id="PTHR42803:SF1">
    <property type="entry name" value="BROAD-SPECIFICITY LINEAR ACYL-COA DEHYDROGENASE FADE5"/>
    <property type="match status" value="1"/>
</dbReference>
<dbReference type="InterPro" id="IPR052166">
    <property type="entry name" value="Diverse_Acyl-CoA_DH"/>
</dbReference>
<dbReference type="Gene3D" id="1.20.140.10">
    <property type="entry name" value="Butyryl-CoA Dehydrogenase, subunit A, domain 3"/>
    <property type="match status" value="1"/>
</dbReference>
<protein>
    <recommendedName>
        <fullName evidence="9">3-methylmercaptopropionyl-CoA dehydrogenase</fullName>
        <ecNumber evidence="8">1.3.99.41</ecNumber>
    </recommendedName>
</protein>
<evidence type="ECO:0000256" key="9">
    <source>
        <dbReference type="ARBA" id="ARBA00069043"/>
    </source>
</evidence>
<dbReference type="RefSeq" id="WP_109719146.1">
    <property type="nucleotide sequence ID" value="NZ_QEQK01000003.1"/>
</dbReference>
<evidence type="ECO:0000256" key="7">
    <source>
        <dbReference type="ARBA" id="ARBA00058683"/>
    </source>
</evidence>
<reference evidence="15 16" key="1">
    <citation type="submission" date="2018-05" db="EMBL/GenBank/DDBJ databases">
        <title>Abyssibacter profundi OUC007T gen. nov., sp. nov, a marine bacterium isolated from seawater of the Mariana Trench.</title>
        <authorList>
            <person name="Zhou S."/>
        </authorList>
    </citation>
    <scope>NUCLEOTIDE SEQUENCE [LARGE SCALE GENOMIC DNA]</scope>
    <source>
        <strain evidence="15 16">OUC007</strain>
    </source>
</reference>
<dbReference type="InterPro" id="IPR009100">
    <property type="entry name" value="AcylCoA_DH/oxidase_NM_dom_sf"/>
</dbReference>
<dbReference type="SUPFAM" id="SSF56645">
    <property type="entry name" value="Acyl-CoA dehydrogenase NM domain-like"/>
    <property type="match status" value="1"/>
</dbReference>
<gene>
    <name evidence="15" type="ORF">DEH80_03770</name>
</gene>
<keyword evidence="5 10" id="KW-0560">Oxidoreductase</keyword>
<evidence type="ECO:0000256" key="3">
    <source>
        <dbReference type="ARBA" id="ARBA00022630"/>
    </source>
</evidence>
<organism evidence="15 16">
    <name type="scientific">Abyssibacter profundi</name>
    <dbReference type="NCBI Taxonomy" id="2182787"/>
    <lineage>
        <taxon>Bacteria</taxon>
        <taxon>Pseudomonadati</taxon>
        <taxon>Pseudomonadota</taxon>
        <taxon>Gammaproteobacteria</taxon>
        <taxon>Chromatiales</taxon>
        <taxon>Oceanococcaceae</taxon>
        <taxon>Abyssibacter</taxon>
    </lineage>
</organism>
<evidence type="ECO:0000313" key="16">
    <source>
        <dbReference type="Proteomes" id="UP000251800"/>
    </source>
</evidence>
<evidence type="ECO:0000256" key="8">
    <source>
        <dbReference type="ARBA" id="ARBA00066694"/>
    </source>
</evidence>
<dbReference type="InterPro" id="IPR009075">
    <property type="entry name" value="AcylCo_DH/oxidase_C"/>
</dbReference>
<keyword evidence="3 10" id="KW-0285">Flavoprotein</keyword>
<dbReference type="EMBL" id="QEQK01000003">
    <property type="protein sequence ID" value="PWN57066.1"/>
    <property type="molecule type" value="Genomic_DNA"/>
</dbReference>
<dbReference type="InterPro" id="IPR006091">
    <property type="entry name" value="Acyl-CoA_Oxase/DH_mid-dom"/>
</dbReference>
<dbReference type="OrthoDB" id="9764895at2"/>
<feature type="domain" description="Acyl-CoA dehydrogenase/oxidase C-terminal" evidence="11">
    <location>
        <begin position="282"/>
        <end position="450"/>
    </location>
</feature>
<comment type="cofactor">
    <cofactor evidence="1 10">
        <name>FAD</name>
        <dbReference type="ChEBI" id="CHEBI:57692"/>
    </cofactor>
</comment>
<dbReference type="InterPro" id="IPR046373">
    <property type="entry name" value="Acyl-CoA_Oxase/DH_mid-dom_sf"/>
</dbReference>
<sequence length="596" mass="64356">MADYKAPVRDMSFVVNEVLKFDALRETLGYEDATADTIDAVFEEAGKLASEVVHPLNQIGDAEGAKLNDGVVTLPEGFKDAFDQYKEAGWASLHAADEFGGMGMPHLVAVLVDEMFSAANHSWYMYASLTHGAVSAIQTWGTDEQKAKYLPKMATCEWTGTMNLTEPHAGTDLGMLKTRAEPNGDGSYAITGTKIFISCGEHEMSENIVHLVLAKLPDAPEGTKGISMFIVPKFLVNDDGSLGERNSLKCGSLEHKMGIKASATCVMNYEGATGYLIGAEHGGLKAMFTMMNAARLGVGVEGLAKAALAYQYATSYAKERIQGRALTGPQDPDKPADNILVHPDVRKMLLTIRSFVEGGRLLAGYTAMMLDVRHKHPDEESRTRAEDIVSLLTPVIKAFFTDEGFRGANLGMQCYGGHGYIVEWGAEQIARDARISMMYEGTNGVQAMDLVGRKLFWHGGRAVKAYFQEMSETLAAAAGRDDLKDVAEQVQAAFGSLQTATQYLAEQGRSAPNNLGSGATDYLRLFAVTAVGTMWLKAAMTAKDALDAGSAEQDFYAAKPVLARFFAEQYVSEHSSLLARVQTGADTIMALDAAAF</sequence>
<keyword evidence="16" id="KW-1185">Reference proteome</keyword>
<evidence type="ECO:0000259" key="13">
    <source>
        <dbReference type="Pfam" id="PF02771"/>
    </source>
</evidence>
<evidence type="ECO:0000256" key="6">
    <source>
        <dbReference type="ARBA" id="ARBA00051388"/>
    </source>
</evidence>
<keyword evidence="4 10" id="KW-0274">FAD</keyword>
<dbReference type="Pfam" id="PF02771">
    <property type="entry name" value="Acyl-CoA_dh_N"/>
    <property type="match status" value="1"/>
</dbReference>
<feature type="domain" description="Acyl-CoA dehydrogenase/oxidase N-terminal" evidence="13">
    <location>
        <begin position="79"/>
        <end position="156"/>
    </location>
</feature>
<dbReference type="InterPro" id="IPR036250">
    <property type="entry name" value="AcylCo_DH-like_C"/>
</dbReference>
<evidence type="ECO:0000259" key="14">
    <source>
        <dbReference type="Pfam" id="PF12806"/>
    </source>
</evidence>
<dbReference type="Pfam" id="PF00441">
    <property type="entry name" value="Acyl-CoA_dh_1"/>
    <property type="match status" value="1"/>
</dbReference>
<dbReference type="Gene3D" id="1.10.540.10">
    <property type="entry name" value="Acyl-CoA dehydrogenase/oxidase, N-terminal domain"/>
    <property type="match status" value="1"/>
</dbReference>
<dbReference type="GO" id="GO:0050660">
    <property type="term" value="F:flavin adenine dinucleotide binding"/>
    <property type="evidence" value="ECO:0007669"/>
    <property type="project" value="InterPro"/>
</dbReference>
<accession>A0A363UNP0</accession>
<dbReference type="InterPro" id="IPR025878">
    <property type="entry name" value="Acyl-CoA_dh-like_C_dom"/>
</dbReference>
<dbReference type="EC" id="1.3.99.41" evidence="8"/>
<name>A0A363UNP0_9GAMM</name>
<dbReference type="Gene3D" id="2.40.110.10">
    <property type="entry name" value="Butyryl-CoA Dehydrogenase, subunit A, domain 2"/>
    <property type="match status" value="1"/>
</dbReference>
<dbReference type="Pfam" id="PF12806">
    <property type="entry name" value="Acyl-CoA_dh_C"/>
    <property type="match status" value="1"/>
</dbReference>
<dbReference type="InterPro" id="IPR037069">
    <property type="entry name" value="AcylCoA_DH/ox_N_sf"/>
</dbReference>
<dbReference type="Pfam" id="PF02770">
    <property type="entry name" value="Acyl-CoA_dh_M"/>
    <property type="match status" value="1"/>
</dbReference>
<dbReference type="SUPFAM" id="SSF47203">
    <property type="entry name" value="Acyl-CoA dehydrogenase C-terminal domain-like"/>
    <property type="match status" value="1"/>
</dbReference>
<feature type="domain" description="Acyl-CoA oxidase/dehydrogenase middle" evidence="12">
    <location>
        <begin position="162"/>
        <end position="269"/>
    </location>
</feature>
<comment type="caution">
    <text evidence="15">The sequence shown here is derived from an EMBL/GenBank/DDBJ whole genome shotgun (WGS) entry which is preliminary data.</text>
</comment>
<comment type="catalytic activity">
    <reaction evidence="6">
        <text>3-(methylsulfanyl)propanoyl-CoA + oxidized [electron-transfer flavoprotein] + H(+) = 3-(methylsulfanyl)acryloyl-CoA + reduced [electron-transfer flavoprotein]</text>
        <dbReference type="Rhea" id="RHEA:52612"/>
        <dbReference type="Rhea" id="RHEA-COMP:10685"/>
        <dbReference type="Rhea" id="RHEA-COMP:10686"/>
        <dbReference type="ChEBI" id="CHEBI:15378"/>
        <dbReference type="ChEBI" id="CHEBI:57692"/>
        <dbReference type="ChEBI" id="CHEBI:58307"/>
        <dbReference type="ChEBI" id="CHEBI:82815"/>
        <dbReference type="ChEBI" id="CHEBI:84994"/>
        <dbReference type="EC" id="1.3.99.41"/>
    </reaction>
    <physiologicalReaction direction="left-to-right" evidence="6">
        <dbReference type="Rhea" id="RHEA:52613"/>
    </physiologicalReaction>
</comment>
<evidence type="ECO:0000313" key="15">
    <source>
        <dbReference type="EMBL" id="PWN57066.1"/>
    </source>
</evidence>
<dbReference type="FunFam" id="2.40.110.10:FF:000031">
    <property type="entry name" value="Acyl-CoA dehydrogenase, putative"/>
    <property type="match status" value="1"/>
</dbReference>
<evidence type="ECO:0000256" key="2">
    <source>
        <dbReference type="ARBA" id="ARBA00009347"/>
    </source>
</evidence>
<dbReference type="InterPro" id="IPR013786">
    <property type="entry name" value="AcylCoA_DH/ox_N"/>
</dbReference>
<comment type="similarity">
    <text evidence="2 10">Belongs to the acyl-CoA dehydrogenase family.</text>
</comment>
<dbReference type="AlphaFoldDB" id="A0A363UNP0"/>